<dbReference type="Proteomes" id="UP000199040">
    <property type="component" value="Unassembled WGS sequence"/>
</dbReference>
<dbReference type="EMBL" id="FOPY01000005">
    <property type="protein sequence ID" value="SFH53326.1"/>
    <property type="molecule type" value="Genomic_DNA"/>
</dbReference>
<organism evidence="2 3">
    <name type="scientific">Modicisalibacter xianhensis</name>
    <dbReference type="NCBI Taxonomy" id="442341"/>
    <lineage>
        <taxon>Bacteria</taxon>
        <taxon>Pseudomonadati</taxon>
        <taxon>Pseudomonadota</taxon>
        <taxon>Gammaproteobacteria</taxon>
        <taxon>Oceanospirillales</taxon>
        <taxon>Halomonadaceae</taxon>
        <taxon>Modicisalibacter</taxon>
    </lineage>
</organism>
<dbReference type="PIRSF" id="PIRSF016481">
    <property type="entry name" value="Pilus_assembly_PilP"/>
    <property type="match status" value="1"/>
</dbReference>
<reference evidence="2 3" key="1">
    <citation type="submission" date="2016-10" db="EMBL/GenBank/DDBJ databases">
        <authorList>
            <person name="de Groot N.N."/>
        </authorList>
    </citation>
    <scope>NUCLEOTIDE SEQUENCE [LARGE SCALE GENOMIC DNA]</scope>
    <source>
        <strain evidence="2 3">CGMCC 1.6848</strain>
    </source>
</reference>
<evidence type="ECO:0000313" key="2">
    <source>
        <dbReference type="EMBL" id="SFH53326.1"/>
    </source>
</evidence>
<evidence type="ECO:0000313" key="3">
    <source>
        <dbReference type="Proteomes" id="UP000199040"/>
    </source>
</evidence>
<protein>
    <submittedName>
        <fullName evidence="2">Type IV pilus assembly protein PilP</fullName>
    </submittedName>
</protein>
<dbReference type="InterPro" id="IPR007446">
    <property type="entry name" value="PilP"/>
</dbReference>
<proteinExistence type="predicted"/>
<keyword evidence="3" id="KW-1185">Reference proteome</keyword>
<name>A0A1I3AU60_9GAMM</name>
<sequence>MNRFVGALTASGALWLAACSDAELTSLDQRLNALRDSPTGKVAPLPEPPEYHAVTYDQAGLRSPFLPERPEQESAAQGADLAPDLTRPREPLEAYSLDTLALVGTLFIDGTYSALVRDPEGEVHRVHVGDHLGTDFGRIVAIGATALQLIEIVTNGQRGWVERSQTLYLNNDEADQRQG</sequence>
<accession>A0A1I3AU60</accession>
<dbReference type="RefSeq" id="WP_092845240.1">
    <property type="nucleotide sequence ID" value="NZ_FOPY01000005.1"/>
</dbReference>
<dbReference type="STRING" id="442341.SAMN04487959_105136"/>
<dbReference type="Pfam" id="PF04351">
    <property type="entry name" value="PilP"/>
    <property type="match status" value="1"/>
</dbReference>
<gene>
    <name evidence="2" type="ORF">SAMN04487959_105136</name>
</gene>
<evidence type="ECO:0000256" key="1">
    <source>
        <dbReference type="SAM" id="MobiDB-lite"/>
    </source>
</evidence>
<dbReference type="PROSITE" id="PS51257">
    <property type="entry name" value="PROKAR_LIPOPROTEIN"/>
    <property type="match status" value="1"/>
</dbReference>
<dbReference type="AlphaFoldDB" id="A0A1I3AU60"/>
<dbReference type="Gene3D" id="2.30.30.830">
    <property type="match status" value="1"/>
</dbReference>
<feature type="region of interest" description="Disordered" evidence="1">
    <location>
        <begin position="63"/>
        <end position="86"/>
    </location>
</feature>